<organism evidence="2 3">
    <name type="scientific">Segatella copri</name>
    <dbReference type="NCBI Taxonomy" id="165179"/>
    <lineage>
        <taxon>Bacteria</taxon>
        <taxon>Pseudomonadati</taxon>
        <taxon>Bacteroidota</taxon>
        <taxon>Bacteroidia</taxon>
        <taxon>Bacteroidales</taxon>
        <taxon>Prevotellaceae</taxon>
        <taxon>Segatella</taxon>
    </lineage>
</organism>
<dbReference type="EMBL" id="VZCB01000052">
    <property type="protein sequence ID" value="MQN80648.1"/>
    <property type="molecule type" value="Genomic_DNA"/>
</dbReference>
<accession>A0A6G1U1F5</accession>
<evidence type="ECO:0000256" key="1">
    <source>
        <dbReference type="SAM" id="Phobius"/>
    </source>
</evidence>
<dbReference type="Proteomes" id="UP000480425">
    <property type="component" value="Unassembled WGS sequence"/>
</dbReference>
<protein>
    <submittedName>
        <fullName evidence="2">Uncharacterized protein</fullName>
    </submittedName>
</protein>
<evidence type="ECO:0000313" key="3">
    <source>
        <dbReference type="Proteomes" id="UP000480425"/>
    </source>
</evidence>
<feature type="transmembrane region" description="Helical" evidence="1">
    <location>
        <begin position="15"/>
        <end position="38"/>
    </location>
</feature>
<proteinExistence type="predicted"/>
<dbReference type="RefSeq" id="WP_153123290.1">
    <property type="nucleotide sequence ID" value="NZ_CP152352.1"/>
</dbReference>
<evidence type="ECO:0000313" key="2">
    <source>
        <dbReference type="EMBL" id="MQN80648.1"/>
    </source>
</evidence>
<feature type="transmembrane region" description="Helical" evidence="1">
    <location>
        <begin position="58"/>
        <end position="79"/>
    </location>
</feature>
<keyword evidence="1" id="KW-1133">Transmembrane helix</keyword>
<reference evidence="2 3" key="1">
    <citation type="submission" date="2019-09" db="EMBL/GenBank/DDBJ databases">
        <title>Distinct polysaccharide growth profiles of human intestinal Prevotella copri isolates.</title>
        <authorList>
            <person name="Fehlner-Peach H."/>
            <person name="Magnabosco C."/>
            <person name="Raghavan V."/>
            <person name="Scher J.U."/>
            <person name="Tett A."/>
            <person name="Cox L.M."/>
            <person name="Gottsegen C."/>
            <person name="Watters A."/>
            <person name="Wiltshire- Gordon J.D."/>
            <person name="Segata N."/>
            <person name="Bonneau R."/>
            <person name="Littman D.R."/>
        </authorList>
    </citation>
    <scope>NUCLEOTIDE SEQUENCE [LARGE SCALE GENOMIC DNA]</scope>
    <source>
        <strain evidence="3">iA622</strain>
    </source>
</reference>
<sequence length="80" mass="9546">MENYSVLQTMTLADIVGVFLILVIALGSFSLMWIDYSVYLENHNKQFRLFDFIRKEQLYLFLFLMFIFLIGGEILLYSYL</sequence>
<gene>
    <name evidence="2" type="ORF">F7D73_06720</name>
</gene>
<keyword evidence="1" id="KW-0472">Membrane</keyword>
<comment type="caution">
    <text evidence="2">The sequence shown here is derived from an EMBL/GenBank/DDBJ whole genome shotgun (WGS) entry which is preliminary data.</text>
</comment>
<keyword evidence="1" id="KW-0812">Transmembrane</keyword>
<name>A0A6G1U1F5_9BACT</name>
<dbReference type="AlphaFoldDB" id="A0A6G1U1F5"/>